<dbReference type="OrthoDB" id="5836634at2759"/>
<reference evidence="1 2" key="1">
    <citation type="submission" date="2013-12" db="EMBL/GenBank/DDBJ databases">
        <title>Draft genome of the parsitic nematode Ancylostoma duodenale.</title>
        <authorList>
            <person name="Mitreva M."/>
        </authorList>
    </citation>
    <scope>NUCLEOTIDE SEQUENCE [LARGE SCALE GENOMIC DNA]</scope>
    <source>
        <strain evidence="1 2">Zhejiang</strain>
    </source>
</reference>
<dbReference type="AlphaFoldDB" id="A0A0C2F338"/>
<dbReference type="EMBL" id="KN790620">
    <property type="protein sequence ID" value="KIH42950.1"/>
    <property type="molecule type" value="Genomic_DNA"/>
</dbReference>
<evidence type="ECO:0000313" key="1">
    <source>
        <dbReference type="EMBL" id="KIH42950.1"/>
    </source>
</evidence>
<protein>
    <submittedName>
        <fullName evidence="1">Uncharacterized protein</fullName>
    </submittedName>
</protein>
<organism evidence="1 2">
    <name type="scientific">Ancylostoma duodenale</name>
    <dbReference type="NCBI Taxonomy" id="51022"/>
    <lineage>
        <taxon>Eukaryota</taxon>
        <taxon>Metazoa</taxon>
        <taxon>Ecdysozoa</taxon>
        <taxon>Nematoda</taxon>
        <taxon>Chromadorea</taxon>
        <taxon>Rhabditida</taxon>
        <taxon>Rhabditina</taxon>
        <taxon>Rhabditomorpha</taxon>
        <taxon>Strongyloidea</taxon>
        <taxon>Ancylostomatidae</taxon>
        <taxon>Ancylostomatinae</taxon>
        <taxon>Ancylostoma</taxon>
    </lineage>
</organism>
<dbReference type="Proteomes" id="UP000054047">
    <property type="component" value="Unassembled WGS sequence"/>
</dbReference>
<name>A0A0C2F338_9BILA</name>
<evidence type="ECO:0000313" key="2">
    <source>
        <dbReference type="Proteomes" id="UP000054047"/>
    </source>
</evidence>
<proteinExistence type="predicted"/>
<gene>
    <name evidence="1" type="ORF">ANCDUO_27058</name>
</gene>
<accession>A0A0C2F338</accession>
<keyword evidence="2" id="KW-1185">Reference proteome</keyword>
<feature type="non-terminal residue" evidence="1">
    <location>
        <position position="126"/>
    </location>
</feature>
<sequence length="126" mass="14268">MPRAQSDVLQGHHRRLKLVWEFIKALHSPPPVHPLHGHDIVRSPVISTMNTPLCRRCDGCCEYPGGTPAKVQAWKDRLEQYGMRLNTKKTEYVECGEQTPCTILVDDSEPPKVSTFKYLGSRITAD</sequence>